<gene>
    <name evidence="2" type="ORF">LCGC14_1091800</name>
</gene>
<evidence type="ECO:0000313" key="2">
    <source>
        <dbReference type="EMBL" id="KKN04988.1"/>
    </source>
</evidence>
<dbReference type="CDD" id="cd04301">
    <property type="entry name" value="NAT_SF"/>
    <property type="match status" value="1"/>
</dbReference>
<dbReference type="AlphaFoldDB" id="A0A0F9QI57"/>
<comment type="caution">
    <text evidence="2">The sequence shown here is derived from an EMBL/GenBank/DDBJ whole genome shotgun (WGS) entry which is preliminary data.</text>
</comment>
<accession>A0A0F9QI57</accession>
<protein>
    <recommendedName>
        <fullName evidence="1">N-acetyltransferase domain-containing protein</fullName>
    </recommendedName>
</protein>
<dbReference type="Gene3D" id="3.40.630.30">
    <property type="match status" value="1"/>
</dbReference>
<evidence type="ECO:0000259" key="1">
    <source>
        <dbReference type="PROSITE" id="PS51186"/>
    </source>
</evidence>
<dbReference type="EMBL" id="LAZR01004856">
    <property type="protein sequence ID" value="KKN04988.1"/>
    <property type="molecule type" value="Genomic_DNA"/>
</dbReference>
<dbReference type="GO" id="GO:0016747">
    <property type="term" value="F:acyltransferase activity, transferring groups other than amino-acyl groups"/>
    <property type="evidence" value="ECO:0007669"/>
    <property type="project" value="InterPro"/>
</dbReference>
<sequence length="141" mass="16516">MDLVVRFIEKEKVDQILPLLSQLNPNISRDVLISRLQDMVLRSYQCVGVFENEKLIGISGIWILHKYYIGKHIEPDNVFILPDYQGKGIGEILINWIFDYAKSINCEASELNCYTENEAGRRFWEKQGYEVVGYHFRKKLS</sequence>
<dbReference type="SUPFAM" id="SSF55729">
    <property type="entry name" value="Acyl-CoA N-acyltransferases (Nat)"/>
    <property type="match status" value="1"/>
</dbReference>
<reference evidence="2" key="1">
    <citation type="journal article" date="2015" name="Nature">
        <title>Complex archaea that bridge the gap between prokaryotes and eukaryotes.</title>
        <authorList>
            <person name="Spang A."/>
            <person name="Saw J.H."/>
            <person name="Jorgensen S.L."/>
            <person name="Zaremba-Niedzwiedzka K."/>
            <person name="Martijn J."/>
            <person name="Lind A.E."/>
            <person name="van Eijk R."/>
            <person name="Schleper C."/>
            <person name="Guy L."/>
            <person name="Ettema T.J."/>
        </authorList>
    </citation>
    <scope>NUCLEOTIDE SEQUENCE</scope>
</reference>
<name>A0A0F9QI57_9ZZZZ</name>
<dbReference type="PROSITE" id="PS51186">
    <property type="entry name" value="GNAT"/>
    <property type="match status" value="1"/>
</dbReference>
<dbReference type="Pfam" id="PF00583">
    <property type="entry name" value="Acetyltransf_1"/>
    <property type="match status" value="1"/>
</dbReference>
<organism evidence="2">
    <name type="scientific">marine sediment metagenome</name>
    <dbReference type="NCBI Taxonomy" id="412755"/>
    <lineage>
        <taxon>unclassified sequences</taxon>
        <taxon>metagenomes</taxon>
        <taxon>ecological metagenomes</taxon>
    </lineage>
</organism>
<dbReference type="InterPro" id="IPR000182">
    <property type="entry name" value="GNAT_dom"/>
</dbReference>
<proteinExistence type="predicted"/>
<dbReference type="InterPro" id="IPR016181">
    <property type="entry name" value="Acyl_CoA_acyltransferase"/>
</dbReference>
<feature type="domain" description="N-acetyltransferase" evidence="1">
    <location>
        <begin position="3"/>
        <end position="141"/>
    </location>
</feature>